<dbReference type="InterPro" id="IPR011990">
    <property type="entry name" value="TPR-like_helical_dom_sf"/>
</dbReference>
<dbReference type="InterPro" id="IPR006597">
    <property type="entry name" value="Sel1-like"/>
</dbReference>
<feature type="repeat" description="TPR" evidence="1">
    <location>
        <begin position="55"/>
        <end position="88"/>
    </location>
</feature>
<evidence type="ECO:0000313" key="2">
    <source>
        <dbReference type="EMBL" id="SHK58727.1"/>
    </source>
</evidence>
<name>A0A1M6TP58_SELRU</name>
<dbReference type="Gene3D" id="1.25.40.10">
    <property type="entry name" value="Tetratricopeptide repeat domain"/>
    <property type="match status" value="1"/>
</dbReference>
<dbReference type="RefSeq" id="WP_073088991.1">
    <property type="nucleotide sequence ID" value="NZ_FRBC01000008.1"/>
</dbReference>
<reference evidence="2 3" key="1">
    <citation type="submission" date="2016-11" db="EMBL/GenBank/DDBJ databases">
        <authorList>
            <person name="Jaros S."/>
            <person name="Januszkiewicz K."/>
            <person name="Wedrychowicz H."/>
        </authorList>
    </citation>
    <scope>NUCLEOTIDE SEQUENCE [LARGE SCALE GENOMIC DNA]</scope>
    <source>
        <strain evidence="2 3">HD4</strain>
    </source>
</reference>
<accession>A0A1M6TP58</accession>
<dbReference type="EMBL" id="FRBC01000008">
    <property type="protein sequence ID" value="SHK58727.1"/>
    <property type="molecule type" value="Genomic_DNA"/>
</dbReference>
<dbReference type="Pfam" id="PF13181">
    <property type="entry name" value="TPR_8"/>
    <property type="match status" value="1"/>
</dbReference>
<dbReference type="Proteomes" id="UP000184263">
    <property type="component" value="Unassembled WGS sequence"/>
</dbReference>
<dbReference type="SMART" id="SM00671">
    <property type="entry name" value="SEL1"/>
    <property type="match status" value="2"/>
</dbReference>
<gene>
    <name evidence="2" type="ORF">SAMN05216582_10891</name>
</gene>
<evidence type="ECO:0000256" key="1">
    <source>
        <dbReference type="PROSITE-ProRule" id="PRU00339"/>
    </source>
</evidence>
<keyword evidence="1" id="KW-0802">TPR repeat</keyword>
<protein>
    <submittedName>
        <fullName evidence="2">Tetratricopeptide repeat-containing protein</fullName>
    </submittedName>
</protein>
<proteinExistence type="predicted"/>
<dbReference type="InterPro" id="IPR019734">
    <property type="entry name" value="TPR_rpt"/>
</dbReference>
<evidence type="ECO:0000313" key="3">
    <source>
        <dbReference type="Proteomes" id="UP000184263"/>
    </source>
</evidence>
<dbReference type="OrthoDB" id="7056571at2"/>
<sequence length="356" mass="41276">MIIKDDNYAKVKSNYSEVVPEETAWDIYLQALKYRYTNTSKYLMLLEKACEYGSGDAALDLGDYELEKKNYNTALKWYEKATELDKTDGFIRMGNIHWKLEELRKAKACFMAAAELVDPEGMYHLGKFIKKEDRDKYKALYWFEKSANLEHRNGKRAVISSPNNMAELLGVIMHGKLLKGDRIWRDGIRDISKTVIDYGVVNEKLLCLQELNSTIKEEILSNNQDVIGYTVKNNHFGANEYFIFTDEAIYIQDENGEENGIWYKLIEDVKVNESDLLIMHHGGSIFEVPNGDEWIQILEEKRLRLFLLVAANITHEWIDDGQLLIEGKHVFSIQERIQLSNVRLNNLEGKSVLWAL</sequence>
<dbReference type="AlphaFoldDB" id="A0A1M6TP58"/>
<dbReference type="SUPFAM" id="SSF81901">
    <property type="entry name" value="HCP-like"/>
    <property type="match status" value="1"/>
</dbReference>
<dbReference type="Pfam" id="PF08238">
    <property type="entry name" value="Sel1"/>
    <property type="match status" value="2"/>
</dbReference>
<dbReference type="PROSITE" id="PS50005">
    <property type="entry name" value="TPR"/>
    <property type="match status" value="1"/>
</dbReference>
<organism evidence="2 3">
    <name type="scientific">Selenomonas ruminantium</name>
    <dbReference type="NCBI Taxonomy" id="971"/>
    <lineage>
        <taxon>Bacteria</taxon>
        <taxon>Bacillati</taxon>
        <taxon>Bacillota</taxon>
        <taxon>Negativicutes</taxon>
        <taxon>Selenomonadales</taxon>
        <taxon>Selenomonadaceae</taxon>
        <taxon>Selenomonas</taxon>
    </lineage>
</organism>